<keyword evidence="4 5" id="KW-0067">ATP-binding</keyword>
<dbReference type="CDD" id="cd14014">
    <property type="entry name" value="STKc_PknB_like"/>
    <property type="match status" value="1"/>
</dbReference>
<reference evidence="8" key="1">
    <citation type="submission" date="2020-11" db="EMBL/GenBank/DDBJ databases">
        <title>Sequencing the genomes of 1000 actinobacteria strains.</title>
        <authorList>
            <person name="Klenk H.-P."/>
        </authorList>
    </citation>
    <scope>NUCLEOTIDE SEQUENCE</scope>
    <source>
        <strain evidence="8">DSM 45356</strain>
    </source>
</reference>
<dbReference type="PROSITE" id="PS00108">
    <property type="entry name" value="PROTEIN_KINASE_ST"/>
    <property type="match status" value="1"/>
</dbReference>
<accession>A0A8J7GMQ5</accession>
<name>A0A8J7GMQ5_9ACTN</name>
<dbReference type="SUPFAM" id="SSF49899">
    <property type="entry name" value="Concanavalin A-like lectins/glucanases"/>
    <property type="match status" value="1"/>
</dbReference>
<dbReference type="Gene3D" id="3.30.200.20">
    <property type="entry name" value="Phosphorylase Kinase, domain 1"/>
    <property type="match status" value="1"/>
</dbReference>
<evidence type="ECO:0000256" key="1">
    <source>
        <dbReference type="ARBA" id="ARBA00022679"/>
    </source>
</evidence>
<dbReference type="PANTHER" id="PTHR43289:SF34">
    <property type="entry name" value="SERINE_THREONINE-PROTEIN KINASE YBDM-RELATED"/>
    <property type="match status" value="1"/>
</dbReference>
<gene>
    <name evidence="8" type="ORF">IW245_006829</name>
</gene>
<evidence type="ECO:0000313" key="8">
    <source>
        <dbReference type="EMBL" id="MBG6140635.1"/>
    </source>
</evidence>
<dbReference type="Proteomes" id="UP000622552">
    <property type="component" value="Unassembled WGS sequence"/>
</dbReference>
<feature type="domain" description="Protein kinase" evidence="7">
    <location>
        <begin position="19"/>
        <end position="271"/>
    </location>
</feature>
<evidence type="ECO:0000256" key="4">
    <source>
        <dbReference type="ARBA" id="ARBA00022840"/>
    </source>
</evidence>
<protein>
    <submittedName>
        <fullName evidence="8">Putative Ser/Thr protein kinase</fullName>
    </submittedName>
</protein>
<feature type="compositionally biased region" description="Low complexity" evidence="6">
    <location>
        <begin position="323"/>
        <end position="336"/>
    </location>
</feature>
<evidence type="ECO:0000256" key="6">
    <source>
        <dbReference type="SAM" id="MobiDB-lite"/>
    </source>
</evidence>
<feature type="region of interest" description="Disordered" evidence="6">
    <location>
        <begin position="314"/>
        <end position="336"/>
    </location>
</feature>
<evidence type="ECO:0000256" key="3">
    <source>
        <dbReference type="ARBA" id="ARBA00022777"/>
    </source>
</evidence>
<evidence type="ECO:0000313" key="9">
    <source>
        <dbReference type="Proteomes" id="UP000622552"/>
    </source>
</evidence>
<sequence>MAGNAQPLRSGDPEQLGPYRIIGRLGEGGMGSVFLAQPPEGRPVALKVIRADLAREPEFRRRFSLEVTRVKQVPPFCTAEVLDADPEHETPYLVVEYVNGPSLAAVIGEHGPLTPSNLHGLAIGVATALTAIHGAGVIHRDLKPGNVLLAPGSPKVIDFGIARAVDVTQSLTRPDQVVGSVSYMAPERFGPEGGGVTQAADVFAWGAVVAYAGTGRLPFVGDSMPGTVAKIMTQAPDLDGLSGPLRDLVEDALAKDPKDRPTARQLVDRLLAGGPTRALNLEKLITPDPVTGGLSVSDTGGGMGGRPVAALHGGAPVSDTTRVKPATPPAATTVTAPRGGGGGLGLVLRGILAVSMLVMALAVVGVITGVVDLPKTGPTAVADVSGSPRPSPTPTGLIPAGAKVFLTDPLQAEGQWKARDDTAALKTTCAFQNGKLVVERHAPGSYRCLGPSNYSIENVSVFVDVTLLEQGSCAGVWFRFSNESGYALRVCRDKLQLVTHGKPEGSSVNPMRTYPLATPLDTGTTTRIGVVTEGSTIRIYRDGQEIGSFTASTFTSGRVILGVFQTEAETIPVSRVAFSNIEIWEGRV</sequence>
<keyword evidence="2 5" id="KW-0547">Nucleotide-binding</keyword>
<dbReference type="SUPFAM" id="SSF56112">
    <property type="entry name" value="Protein kinase-like (PK-like)"/>
    <property type="match status" value="1"/>
</dbReference>
<dbReference type="RefSeq" id="WP_197007162.1">
    <property type="nucleotide sequence ID" value="NZ_BONS01000005.1"/>
</dbReference>
<comment type="caution">
    <text evidence="8">The sequence shown here is derived from an EMBL/GenBank/DDBJ whole genome shotgun (WGS) entry which is preliminary data.</text>
</comment>
<evidence type="ECO:0000256" key="2">
    <source>
        <dbReference type="ARBA" id="ARBA00022741"/>
    </source>
</evidence>
<dbReference type="GO" id="GO:0005524">
    <property type="term" value="F:ATP binding"/>
    <property type="evidence" value="ECO:0007669"/>
    <property type="project" value="UniProtKB-UniRule"/>
</dbReference>
<keyword evidence="1" id="KW-0808">Transferase</keyword>
<dbReference type="SMART" id="SM00220">
    <property type="entry name" value="S_TKc"/>
    <property type="match status" value="1"/>
</dbReference>
<feature type="binding site" evidence="5">
    <location>
        <position position="47"/>
    </location>
    <ligand>
        <name>ATP</name>
        <dbReference type="ChEBI" id="CHEBI:30616"/>
    </ligand>
</feature>
<keyword evidence="3 8" id="KW-0418">Kinase</keyword>
<organism evidence="8 9">
    <name type="scientific">Longispora fulva</name>
    <dbReference type="NCBI Taxonomy" id="619741"/>
    <lineage>
        <taxon>Bacteria</taxon>
        <taxon>Bacillati</taxon>
        <taxon>Actinomycetota</taxon>
        <taxon>Actinomycetes</taxon>
        <taxon>Micromonosporales</taxon>
        <taxon>Micromonosporaceae</taxon>
        <taxon>Longispora</taxon>
    </lineage>
</organism>
<evidence type="ECO:0000259" key="7">
    <source>
        <dbReference type="PROSITE" id="PS50011"/>
    </source>
</evidence>
<dbReference type="PANTHER" id="PTHR43289">
    <property type="entry name" value="MITOGEN-ACTIVATED PROTEIN KINASE KINASE KINASE 20-RELATED"/>
    <property type="match status" value="1"/>
</dbReference>
<dbReference type="InterPro" id="IPR017441">
    <property type="entry name" value="Protein_kinase_ATP_BS"/>
</dbReference>
<dbReference type="Pfam" id="PF00069">
    <property type="entry name" value="Pkinase"/>
    <property type="match status" value="1"/>
</dbReference>
<dbReference type="AlphaFoldDB" id="A0A8J7GMQ5"/>
<dbReference type="EMBL" id="JADOUF010000001">
    <property type="protein sequence ID" value="MBG6140635.1"/>
    <property type="molecule type" value="Genomic_DNA"/>
</dbReference>
<dbReference type="InterPro" id="IPR011009">
    <property type="entry name" value="Kinase-like_dom_sf"/>
</dbReference>
<dbReference type="InterPro" id="IPR008271">
    <property type="entry name" value="Ser/Thr_kinase_AS"/>
</dbReference>
<evidence type="ECO:0000256" key="5">
    <source>
        <dbReference type="PROSITE-ProRule" id="PRU10141"/>
    </source>
</evidence>
<dbReference type="InterPro" id="IPR013320">
    <property type="entry name" value="ConA-like_dom_sf"/>
</dbReference>
<dbReference type="InterPro" id="IPR000719">
    <property type="entry name" value="Prot_kinase_dom"/>
</dbReference>
<dbReference type="PROSITE" id="PS00107">
    <property type="entry name" value="PROTEIN_KINASE_ATP"/>
    <property type="match status" value="1"/>
</dbReference>
<proteinExistence type="predicted"/>
<dbReference type="Gene3D" id="1.10.510.10">
    <property type="entry name" value="Transferase(Phosphotransferase) domain 1"/>
    <property type="match status" value="1"/>
</dbReference>
<dbReference type="PROSITE" id="PS50011">
    <property type="entry name" value="PROTEIN_KINASE_DOM"/>
    <property type="match status" value="1"/>
</dbReference>
<keyword evidence="9" id="KW-1185">Reference proteome</keyword>
<dbReference type="GO" id="GO:0004674">
    <property type="term" value="F:protein serine/threonine kinase activity"/>
    <property type="evidence" value="ECO:0007669"/>
    <property type="project" value="TreeGrafter"/>
</dbReference>
<dbReference type="Gene3D" id="2.60.120.560">
    <property type="entry name" value="Exo-inulinase, domain 1"/>
    <property type="match status" value="1"/>
</dbReference>